<gene>
    <name evidence="2" type="ORF">AMATHDRAFT_3097</name>
</gene>
<dbReference type="OrthoDB" id="3240950at2759"/>
<dbReference type="AlphaFoldDB" id="A0A2A9NT15"/>
<reference evidence="2 3" key="1">
    <citation type="submission" date="2014-02" db="EMBL/GenBank/DDBJ databases">
        <title>Transposable element dynamics among asymbiotic and ectomycorrhizal Amanita fungi.</title>
        <authorList>
            <consortium name="DOE Joint Genome Institute"/>
            <person name="Hess J."/>
            <person name="Skrede I."/>
            <person name="Wolfe B."/>
            <person name="LaButti K."/>
            <person name="Ohm R.A."/>
            <person name="Grigoriev I.V."/>
            <person name="Pringle A."/>
        </authorList>
    </citation>
    <scope>NUCLEOTIDE SEQUENCE [LARGE SCALE GENOMIC DNA]</scope>
    <source>
        <strain evidence="2 3">SKay4041</strain>
    </source>
</reference>
<proteinExistence type="predicted"/>
<evidence type="ECO:0000313" key="2">
    <source>
        <dbReference type="EMBL" id="PFH51441.1"/>
    </source>
</evidence>
<dbReference type="EMBL" id="KZ301988">
    <property type="protein sequence ID" value="PFH51441.1"/>
    <property type="molecule type" value="Genomic_DNA"/>
</dbReference>
<evidence type="ECO:0000256" key="1">
    <source>
        <dbReference type="SAM" id="MobiDB-lite"/>
    </source>
</evidence>
<feature type="region of interest" description="Disordered" evidence="1">
    <location>
        <begin position="193"/>
        <end position="246"/>
    </location>
</feature>
<accession>A0A2A9NT15</accession>
<feature type="compositionally biased region" description="Basic and acidic residues" evidence="1">
    <location>
        <begin position="209"/>
        <end position="220"/>
    </location>
</feature>
<dbReference type="Proteomes" id="UP000242287">
    <property type="component" value="Unassembled WGS sequence"/>
</dbReference>
<organism evidence="2 3">
    <name type="scientific">Amanita thiersii Skay4041</name>
    <dbReference type="NCBI Taxonomy" id="703135"/>
    <lineage>
        <taxon>Eukaryota</taxon>
        <taxon>Fungi</taxon>
        <taxon>Dikarya</taxon>
        <taxon>Basidiomycota</taxon>
        <taxon>Agaricomycotina</taxon>
        <taxon>Agaricomycetes</taxon>
        <taxon>Agaricomycetidae</taxon>
        <taxon>Agaricales</taxon>
        <taxon>Pluteineae</taxon>
        <taxon>Amanitaceae</taxon>
        <taxon>Amanita</taxon>
    </lineage>
</organism>
<sequence>MVHGSLVSVILNLFNTTPYSVPTKSMSPFNIFKAFTSGNKGHRHQENIRGPAGPYEPPTGYHAAHPIPNVEQPPVRRRPRTLTKPRYVDPRSQPSYSVRREDIGHYDLGRYPSTAMESAVDDLNPPQYRDTIPEYNYTRLEYPTLADNSFRPISQSTRRWSPIPDVHRATPTEEYDDSEFTNTVRLHRRSLVRQDNKTSGKRGPSPHIRIHDEFSHHELPGDALVEYEGPSDMTSGGPFPHTISHDHGSLAFESKRSYGAENQFHRVTEIIEPMIFEHEIPGRGENSNPKIWHYIVPGGLDVIFKDEDGNVLTRVRNVGKGSNRRQVTPMIIEDEFGNVVYRTGDFDSLSSSSRTASETSQNRFEYPYESRYRKTGQHGHSHHEPTVRAPAWVEGRVGSPVRHVYTSYLSPDAEKVILIDENGRQIPIADRRASAKRAGHHDS</sequence>
<protein>
    <submittedName>
        <fullName evidence="2">Uncharacterized protein</fullName>
    </submittedName>
</protein>
<keyword evidence="3" id="KW-1185">Reference proteome</keyword>
<name>A0A2A9NT15_9AGAR</name>
<feature type="region of interest" description="Disordered" evidence="1">
    <location>
        <begin position="40"/>
        <end position="94"/>
    </location>
</feature>
<evidence type="ECO:0000313" key="3">
    <source>
        <dbReference type="Proteomes" id="UP000242287"/>
    </source>
</evidence>